<dbReference type="EMBL" id="CP010904">
    <property type="protein sequence ID" value="AKJ63575.1"/>
    <property type="molecule type" value="Genomic_DNA"/>
</dbReference>
<keyword evidence="11" id="KW-1185">Reference proteome</keyword>
<reference evidence="11" key="1">
    <citation type="submission" date="2015-02" db="EMBL/GenBank/DDBJ databases">
        <title>Description and complete genome sequence of the first cultured representative of the subdivision 5 of the Verrucomicrobia phylum.</title>
        <authorList>
            <person name="Spring S."/>
            <person name="Bunk B."/>
            <person name="Sproer C."/>
            <person name="Klenk H.-P."/>
        </authorList>
    </citation>
    <scope>NUCLEOTIDE SEQUENCE [LARGE SCALE GENOMIC DNA]</scope>
    <source>
        <strain evidence="11">L21-Fru-AB</strain>
    </source>
</reference>
<dbReference type="Pfam" id="PF01895">
    <property type="entry name" value="PhoU"/>
    <property type="match status" value="2"/>
</dbReference>
<evidence type="ECO:0000256" key="1">
    <source>
        <dbReference type="ARBA" id="ARBA00004496"/>
    </source>
</evidence>
<proteinExistence type="inferred from homology"/>
<keyword evidence="6 8" id="KW-0592">Phosphate transport</keyword>
<comment type="function">
    <text evidence="7 8">Plays a role in the regulation of phosphate uptake.</text>
</comment>
<evidence type="ECO:0000256" key="4">
    <source>
        <dbReference type="ARBA" id="ARBA00022448"/>
    </source>
</evidence>
<dbReference type="PIRSF" id="PIRSF003107">
    <property type="entry name" value="PhoU"/>
    <property type="match status" value="1"/>
</dbReference>
<dbReference type="PANTHER" id="PTHR42930">
    <property type="entry name" value="PHOSPHATE-SPECIFIC TRANSPORT SYSTEM ACCESSORY PROTEIN PHOU"/>
    <property type="match status" value="1"/>
</dbReference>
<evidence type="ECO:0000256" key="6">
    <source>
        <dbReference type="ARBA" id="ARBA00022592"/>
    </source>
</evidence>
<accession>A0A0G3EFK0</accession>
<evidence type="ECO:0000256" key="5">
    <source>
        <dbReference type="ARBA" id="ARBA00022490"/>
    </source>
</evidence>
<name>A0A0G3EFK0_9BACT</name>
<reference evidence="10 11" key="2">
    <citation type="journal article" date="2016" name="ISME J.">
        <title>Characterization of the first cultured representative of Verrucomicrobia subdivision 5 indicates the proposal of a novel phylum.</title>
        <authorList>
            <person name="Spring S."/>
            <person name="Bunk B."/>
            <person name="Sproer C."/>
            <person name="Schumann P."/>
            <person name="Rohde M."/>
            <person name="Tindall B.J."/>
            <person name="Klenk H.P."/>
        </authorList>
    </citation>
    <scope>NUCLEOTIDE SEQUENCE [LARGE SCALE GENOMIC DNA]</scope>
    <source>
        <strain evidence="10 11">L21-Fru-AB</strain>
    </source>
</reference>
<evidence type="ECO:0000313" key="10">
    <source>
        <dbReference type="EMBL" id="AKJ63575.1"/>
    </source>
</evidence>
<sequence length="222" mass="25338">MSLHFDKELSRLRKLVFTLSARVDENVGRAVKAVEETNAEVAVEVIDSDHRIDEMEVEVEEECLKALALYQPVAIDLRYIIAVLKMNSDLERIGDLAVNIAKSGKRLSSLPKTELPLNLSEMGDHVKAILKKSLDALINLDSDLAREVLSDDDRIDEMRSRMSRRLSDKMDDDFEHREVYLQLISVVRRLERIGDHATNIAEDVIYMVDAEIVRHQGEIIED</sequence>
<comment type="similarity">
    <text evidence="2 8">Belongs to the PhoU family.</text>
</comment>
<dbReference type="FunFam" id="1.20.58.220:FF:000004">
    <property type="entry name" value="Phosphate-specific transport system accessory protein PhoU"/>
    <property type="match status" value="1"/>
</dbReference>
<evidence type="ECO:0000313" key="11">
    <source>
        <dbReference type="Proteomes" id="UP000035268"/>
    </source>
</evidence>
<dbReference type="KEGG" id="vbl:L21SP4_00294"/>
<feature type="domain" description="PhoU" evidence="9">
    <location>
        <begin position="19"/>
        <end position="102"/>
    </location>
</feature>
<dbReference type="STRING" id="1307763.L21SP4_00294"/>
<dbReference type="PANTHER" id="PTHR42930:SF3">
    <property type="entry name" value="PHOSPHATE-SPECIFIC TRANSPORT SYSTEM ACCESSORY PROTEIN PHOU"/>
    <property type="match status" value="1"/>
</dbReference>
<dbReference type="GO" id="GO:0006817">
    <property type="term" value="P:phosphate ion transport"/>
    <property type="evidence" value="ECO:0007669"/>
    <property type="project" value="UniProtKB-KW"/>
</dbReference>
<dbReference type="InterPro" id="IPR026022">
    <property type="entry name" value="PhoU_dom"/>
</dbReference>
<evidence type="ECO:0000256" key="8">
    <source>
        <dbReference type="PIRNR" id="PIRNR003107"/>
    </source>
</evidence>
<dbReference type="GO" id="GO:0045936">
    <property type="term" value="P:negative regulation of phosphate metabolic process"/>
    <property type="evidence" value="ECO:0007669"/>
    <property type="project" value="InterPro"/>
</dbReference>
<dbReference type="PATRIC" id="fig|1609981.3.peg.308"/>
<dbReference type="SUPFAM" id="SSF109755">
    <property type="entry name" value="PhoU-like"/>
    <property type="match status" value="1"/>
</dbReference>
<evidence type="ECO:0000256" key="3">
    <source>
        <dbReference type="ARBA" id="ARBA00011738"/>
    </source>
</evidence>
<comment type="subunit">
    <text evidence="3 8">Homodimer.</text>
</comment>
<dbReference type="AlphaFoldDB" id="A0A0G3EFK0"/>
<gene>
    <name evidence="10" type="primary">phoU</name>
    <name evidence="10" type="ORF">L21SP4_00294</name>
</gene>
<keyword evidence="4 8" id="KW-0813">Transport</keyword>
<dbReference type="OrthoDB" id="9814256at2"/>
<keyword evidence="5 8" id="KW-0963">Cytoplasm</keyword>
<dbReference type="Proteomes" id="UP000035268">
    <property type="component" value="Chromosome"/>
</dbReference>
<evidence type="ECO:0000256" key="2">
    <source>
        <dbReference type="ARBA" id="ARBA00008107"/>
    </source>
</evidence>
<evidence type="ECO:0000256" key="7">
    <source>
        <dbReference type="ARBA" id="ARBA00056181"/>
    </source>
</evidence>
<dbReference type="InterPro" id="IPR038078">
    <property type="entry name" value="PhoU-like_sf"/>
</dbReference>
<dbReference type="InterPro" id="IPR028366">
    <property type="entry name" value="PhoU"/>
</dbReference>
<dbReference type="RefSeq" id="WP_052880992.1">
    <property type="nucleotide sequence ID" value="NZ_CP010904.1"/>
</dbReference>
<organism evidence="10 11">
    <name type="scientific">Kiritimatiella glycovorans</name>
    <dbReference type="NCBI Taxonomy" id="1307763"/>
    <lineage>
        <taxon>Bacteria</taxon>
        <taxon>Pseudomonadati</taxon>
        <taxon>Kiritimatiellota</taxon>
        <taxon>Kiritimatiellia</taxon>
        <taxon>Kiritimatiellales</taxon>
        <taxon>Kiritimatiellaceae</taxon>
        <taxon>Kiritimatiella</taxon>
    </lineage>
</organism>
<dbReference type="GO" id="GO:0030643">
    <property type="term" value="P:intracellular phosphate ion homeostasis"/>
    <property type="evidence" value="ECO:0007669"/>
    <property type="project" value="InterPro"/>
</dbReference>
<protein>
    <recommendedName>
        <fullName evidence="8">Phosphate-specific transport system accessory protein PhoU</fullName>
    </recommendedName>
</protein>
<feature type="domain" description="PhoU" evidence="9">
    <location>
        <begin position="119"/>
        <end position="204"/>
    </location>
</feature>
<dbReference type="GO" id="GO:0005737">
    <property type="term" value="C:cytoplasm"/>
    <property type="evidence" value="ECO:0007669"/>
    <property type="project" value="UniProtKB-SubCell"/>
</dbReference>
<dbReference type="NCBIfam" id="TIGR02135">
    <property type="entry name" value="phoU_full"/>
    <property type="match status" value="1"/>
</dbReference>
<comment type="subcellular location">
    <subcellularLocation>
        <location evidence="1 8">Cytoplasm</location>
    </subcellularLocation>
</comment>
<dbReference type="Gene3D" id="1.20.58.220">
    <property type="entry name" value="Phosphate transport system protein phou homolog 2, domain 2"/>
    <property type="match status" value="1"/>
</dbReference>
<evidence type="ECO:0000259" key="9">
    <source>
        <dbReference type="Pfam" id="PF01895"/>
    </source>
</evidence>